<gene>
    <name evidence="1" type="ORF">OSIN01602_LOCUS15570</name>
</gene>
<protein>
    <submittedName>
        <fullName evidence="1">Uncharacterized protein</fullName>
    </submittedName>
</protein>
<reference evidence="1" key="1">
    <citation type="submission" date="2021-01" db="EMBL/GenBank/DDBJ databases">
        <authorList>
            <person name="Corre E."/>
            <person name="Pelletier E."/>
            <person name="Niang G."/>
            <person name="Scheremetjew M."/>
            <person name="Finn R."/>
            <person name="Kale V."/>
            <person name="Holt S."/>
            <person name="Cochrane G."/>
            <person name="Meng A."/>
            <person name="Brown T."/>
            <person name="Cohen L."/>
        </authorList>
    </citation>
    <scope>NUCLEOTIDE SEQUENCE</scope>
    <source>
        <strain evidence="1">Grunow 1884</strain>
    </source>
</reference>
<sequence>MTFMAIGVLLSQKCCFFHGQLGLCVFKAVIATVLDSVVCDVVFQWHFSGNVVVTTGIHLLLVKLDFELDTWQRPLLEHLICGMYASVVDAASPEEPIVLMVLVDSGNPQREKLWNQ</sequence>
<accession>A0A7S1ZWX9</accession>
<organism evidence="1">
    <name type="scientific">Trieres chinensis</name>
    <name type="common">Marine centric diatom</name>
    <name type="synonym">Odontella sinensis</name>
    <dbReference type="NCBI Taxonomy" id="1514140"/>
    <lineage>
        <taxon>Eukaryota</taxon>
        <taxon>Sar</taxon>
        <taxon>Stramenopiles</taxon>
        <taxon>Ochrophyta</taxon>
        <taxon>Bacillariophyta</taxon>
        <taxon>Mediophyceae</taxon>
        <taxon>Biddulphiophycidae</taxon>
        <taxon>Eupodiscales</taxon>
        <taxon>Parodontellaceae</taxon>
        <taxon>Trieres</taxon>
    </lineage>
</organism>
<dbReference type="AlphaFoldDB" id="A0A7S1ZWX9"/>
<evidence type="ECO:0000313" key="1">
    <source>
        <dbReference type="EMBL" id="CAD9350610.1"/>
    </source>
</evidence>
<dbReference type="EMBL" id="HBGO01027083">
    <property type="protein sequence ID" value="CAD9350610.1"/>
    <property type="molecule type" value="Transcribed_RNA"/>
</dbReference>
<name>A0A7S1ZWX9_TRICV</name>
<proteinExistence type="predicted"/>